<evidence type="ECO:0000313" key="7">
    <source>
        <dbReference type="Proteomes" id="UP001370490"/>
    </source>
</evidence>
<dbReference type="PANTHER" id="PTHR47974:SF29">
    <property type="entry name" value="RECEPTOR-LIKE SERINE_THREONINE-PROTEIN KINASE"/>
    <property type="match status" value="1"/>
</dbReference>
<evidence type="ECO:0000256" key="1">
    <source>
        <dbReference type="ARBA" id="ARBA00004167"/>
    </source>
</evidence>
<dbReference type="Proteomes" id="UP001370490">
    <property type="component" value="Unassembled WGS sequence"/>
</dbReference>
<evidence type="ECO:0000256" key="2">
    <source>
        <dbReference type="ARBA" id="ARBA00022692"/>
    </source>
</evidence>
<evidence type="ECO:0000256" key="4">
    <source>
        <dbReference type="ARBA" id="ARBA00022989"/>
    </source>
</evidence>
<evidence type="ECO:0000313" key="6">
    <source>
        <dbReference type="EMBL" id="KAK6925900.1"/>
    </source>
</evidence>
<dbReference type="Gene3D" id="1.10.510.10">
    <property type="entry name" value="Transferase(Phosphotransferase) domain 1"/>
    <property type="match status" value="1"/>
</dbReference>
<dbReference type="PANTHER" id="PTHR47974">
    <property type="entry name" value="OS07G0415500 PROTEIN"/>
    <property type="match status" value="1"/>
</dbReference>
<dbReference type="AlphaFoldDB" id="A0AAN8V1J9"/>
<evidence type="ECO:0000256" key="3">
    <source>
        <dbReference type="ARBA" id="ARBA00022729"/>
    </source>
</evidence>
<dbReference type="EMBL" id="JBAMMX010000015">
    <property type="protein sequence ID" value="KAK6925900.1"/>
    <property type="molecule type" value="Genomic_DNA"/>
</dbReference>
<evidence type="ECO:0000256" key="5">
    <source>
        <dbReference type="ARBA" id="ARBA00023136"/>
    </source>
</evidence>
<dbReference type="SUPFAM" id="SSF56112">
    <property type="entry name" value="Protein kinase-like (PK-like)"/>
    <property type="match status" value="1"/>
</dbReference>
<keyword evidence="4" id="KW-1133">Transmembrane helix</keyword>
<sequence length="142" mass="15952">IYGGSLADGTSVAVKKLKRFLPPGEKEFVTEVNTTGSMHHMNLVRLCSYCSEGSHRFALTDGSLRNSPYNNLPINSKECFQGRPITVKADVYSYGMLLLEIVGGRRNLDMSLDAEDFYPGRAFKLYPPNFRILFILRIICPI</sequence>
<dbReference type="Gene3D" id="3.30.200.20">
    <property type="entry name" value="Phosphorylase Kinase, domain 1"/>
    <property type="match status" value="1"/>
</dbReference>
<dbReference type="GO" id="GO:0016020">
    <property type="term" value="C:membrane"/>
    <property type="evidence" value="ECO:0007669"/>
    <property type="project" value="UniProtKB-SubCell"/>
</dbReference>
<organism evidence="6 7">
    <name type="scientific">Dillenia turbinata</name>
    <dbReference type="NCBI Taxonomy" id="194707"/>
    <lineage>
        <taxon>Eukaryota</taxon>
        <taxon>Viridiplantae</taxon>
        <taxon>Streptophyta</taxon>
        <taxon>Embryophyta</taxon>
        <taxon>Tracheophyta</taxon>
        <taxon>Spermatophyta</taxon>
        <taxon>Magnoliopsida</taxon>
        <taxon>eudicotyledons</taxon>
        <taxon>Gunneridae</taxon>
        <taxon>Pentapetalae</taxon>
        <taxon>Dilleniales</taxon>
        <taxon>Dilleniaceae</taxon>
        <taxon>Dillenia</taxon>
    </lineage>
</organism>
<comment type="caution">
    <text evidence="6">The sequence shown here is derived from an EMBL/GenBank/DDBJ whole genome shotgun (WGS) entry which is preliminary data.</text>
</comment>
<comment type="subcellular location">
    <subcellularLocation>
        <location evidence="1">Membrane</location>
        <topology evidence="1">Single-pass membrane protein</topology>
    </subcellularLocation>
</comment>
<keyword evidence="5" id="KW-0472">Membrane</keyword>
<feature type="non-terminal residue" evidence="6">
    <location>
        <position position="1"/>
    </location>
</feature>
<dbReference type="InterPro" id="IPR011009">
    <property type="entry name" value="Kinase-like_dom_sf"/>
</dbReference>
<keyword evidence="3" id="KW-0732">Signal</keyword>
<protein>
    <recommendedName>
        <fullName evidence="8">Protein kinase domain-containing protein</fullName>
    </recommendedName>
</protein>
<gene>
    <name evidence="6" type="ORF">RJ641_007619</name>
</gene>
<keyword evidence="7" id="KW-1185">Reference proteome</keyword>
<reference evidence="6 7" key="1">
    <citation type="submission" date="2023-12" db="EMBL/GenBank/DDBJ databases">
        <title>A high-quality genome assembly for Dillenia turbinata (Dilleniales).</title>
        <authorList>
            <person name="Chanderbali A."/>
        </authorList>
    </citation>
    <scope>NUCLEOTIDE SEQUENCE [LARGE SCALE GENOMIC DNA]</scope>
    <source>
        <strain evidence="6">LSX21</strain>
        <tissue evidence="6">Leaf</tissue>
    </source>
</reference>
<keyword evidence="2" id="KW-0812">Transmembrane</keyword>
<accession>A0AAN8V1J9</accession>
<name>A0AAN8V1J9_9MAGN</name>
<proteinExistence type="predicted"/>
<evidence type="ECO:0008006" key="8">
    <source>
        <dbReference type="Google" id="ProtNLM"/>
    </source>
</evidence>